<dbReference type="AlphaFoldDB" id="A0AAE0GJ52"/>
<accession>A0AAE0GJ52</accession>
<protein>
    <submittedName>
        <fullName evidence="2">Uncharacterized protein</fullName>
    </submittedName>
</protein>
<name>A0AAE0GJ52_9CHLO</name>
<dbReference type="EMBL" id="LGRX02005089">
    <property type="protein sequence ID" value="KAK3279190.1"/>
    <property type="molecule type" value="Genomic_DNA"/>
</dbReference>
<comment type="caution">
    <text evidence="2">The sequence shown here is derived from an EMBL/GenBank/DDBJ whole genome shotgun (WGS) entry which is preliminary data.</text>
</comment>
<evidence type="ECO:0000313" key="2">
    <source>
        <dbReference type="EMBL" id="KAK3279190.1"/>
    </source>
</evidence>
<feature type="region of interest" description="Disordered" evidence="1">
    <location>
        <begin position="43"/>
        <end position="62"/>
    </location>
</feature>
<dbReference type="Proteomes" id="UP001190700">
    <property type="component" value="Unassembled WGS sequence"/>
</dbReference>
<feature type="compositionally biased region" description="Basic and acidic residues" evidence="1">
    <location>
        <begin position="52"/>
        <end position="61"/>
    </location>
</feature>
<keyword evidence="3" id="KW-1185">Reference proteome</keyword>
<proteinExistence type="predicted"/>
<evidence type="ECO:0000256" key="1">
    <source>
        <dbReference type="SAM" id="MobiDB-lite"/>
    </source>
</evidence>
<evidence type="ECO:0000313" key="3">
    <source>
        <dbReference type="Proteomes" id="UP001190700"/>
    </source>
</evidence>
<reference evidence="2 3" key="1">
    <citation type="journal article" date="2015" name="Genome Biol. Evol.">
        <title>Comparative Genomics of a Bacterivorous Green Alga Reveals Evolutionary Causalities and Consequences of Phago-Mixotrophic Mode of Nutrition.</title>
        <authorList>
            <person name="Burns J.A."/>
            <person name="Paasch A."/>
            <person name="Narechania A."/>
            <person name="Kim E."/>
        </authorList>
    </citation>
    <scope>NUCLEOTIDE SEQUENCE [LARGE SCALE GENOMIC DNA]</scope>
    <source>
        <strain evidence="2 3">PLY_AMNH</strain>
    </source>
</reference>
<sequence length="154" mass="16042">MAVEVVGPDLEVVGSEVEHLMDPGVFLRGQMNKAVVRQHHPSFEQGGVLSEGRQEDGDDRSWSGGTGAAIGRDGGRATITPFTTAMRDNHIRRVCAHVAIGAMGADERELARAHGDEGGTFVSPHASSAAERLGAWRLAGVLFLACPTGAGASA</sequence>
<organism evidence="2 3">
    <name type="scientific">Cymbomonas tetramitiformis</name>
    <dbReference type="NCBI Taxonomy" id="36881"/>
    <lineage>
        <taxon>Eukaryota</taxon>
        <taxon>Viridiplantae</taxon>
        <taxon>Chlorophyta</taxon>
        <taxon>Pyramimonadophyceae</taxon>
        <taxon>Pyramimonadales</taxon>
        <taxon>Pyramimonadaceae</taxon>
        <taxon>Cymbomonas</taxon>
    </lineage>
</organism>
<gene>
    <name evidence="2" type="ORF">CYMTET_12913</name>
</gene>